<dbReference type="EMBL" id="MU273592">
    <property type="protein sequence ID" value="KAI0031134.1"/>
    <property type="molecule type" value="Genomic_DNA"/>
</dbReference>
<comment type="caution">
    <text evidence="1">The sequence shown here is derived from an EMBL/GenBank/DDBJ whole genome shotgun (WGS) entry which is preliminary data.</text>
</comment>
<organism evidence="1 2">
    <name type="scientific">Vararia minispora EC-137</name>
    <dbReference type="NCBI Taxonomy" id="1314806"/>
    <lineage>
        <taxon>Eukaryota</taxon>
        <taxon>Fungi</taxon>
        <taxon>Dikarya</taxon>
        <taxon>Basidiomycota</taxon>
        <taxon>Agaricomycotina</taxon>
        <taxon>Agaricomycetes</taxon>
        <taxon>Russulales</taxon>
        <taxon>Lachnocladiaceae</taxon>
        <taxon>Vararia</taxon>
    </lineage>
</organism>
<sequence length="292" mass="32641">MGLQTNEQLLHDRINLTRLVRKLDKSVAETDWDKESELSAQVKSHAMFEKTKHARRLLQEVRVYDEMDGNSFQARHADVRRTLDRLESTILQISQRAMGSPPRPPPILPSVPLPPAPARGLEPAVSVSNHFATHATSPTTEKADVSLLLGSVDETPRDTPLLALDPMDPTFLPSRPRSDPSPSALTSQPQEPAFLQNSAKLHEEMSTQLAQMARQLKSNATYFSEALSRDQTALATADEKIGANLDVMRKERVRLRDHRGKSMGTTCLTITSIVVVLASFIVMFFLIRFTRR</sequence>
<name>A0ACB8QH46_9AGAM</name>
<proteinExistence type="predicted"/>
<evidence type="ECO:0000313" key="2">
    <source>
        <dbReference type="Proteomes" id="UP000814128"/>
    </source>
</evidence>
<accession>A0ACB8QH46</accession>
<dbReference type="Proteomes" id="UP000814128">
    <property type="component" value="Unassembled WGS sequence"/>
</dbReference>
<evidence type="ECO:0000313" key="1">
    <source>
        <dbReference type="EMBL" id="KAI0031134.1"/>
    </source>
</evidence>
<reference evidence="1" key="2">
    <citation type="journal article" date="2022" name="New Phytol.">
        <title>Evolutionary transition to the ectomycorrhizal habit in the genomes of a hyperdiverse lineage of mushroom-forming fungi.</title>
        <authorList>
            <person name="Looney B."/>
            <person name="Miyauchi S."/>
            <person name="Morin E."/>
            <person name="Drula E."/>
            <person name="Courty P.E."/>
            <person name="Kohler A."/>
            <person name="Kuo A."/>
            <person name="LaButti K."/>
            <person name="Pangilinan J."/>
            <person name="Lipzen A."/>
            <person name="Riley R."/>
            <person name="Andreopoulos W."/>
            <person name="He G."/>
            <person name="Johnson J."/>
            <person name="Nolan M."/>
            <person name="Tritt A."/>
            <person name="Barry K.W."/>
            <person name="Grigoriev I.V."/>
            <person name="Nagy L.G."/>
            <person name="Hibbett D."/>
            <person name="Henrissat B."/>
            <person name="Matheny P.B."/>
            <person name="Labbe J."/>
            <person name="Martin F.M."/>
        </authorList>
    </citation>
    <scope>NUCLEOTIDE SEQUENCE</scope>
    <source>
        <strain evidence="1">EC-137</strain>
    </source>
</reference>
<protein>
    <submittedName>
        <fullName evidence="1">Uncharacterized protein</fullName>
    </submittedName>
</protein>
<reference evidence="1" key="1">
    <citation type="submission" date="2021-02" db="EMBL/GenBank/DDBJ databases">
        <authorList>
            <consortium name="DOE Joint Genome Institute"/>
            <person name="Ahrendt S."/>
            <person name="Looney B.P."/>
            <person name="Miyauchi S."/>
            <person name="Morin E."/>
            <person name="Drula E."/>
            <person name="Courty P.E."/>
            <person name="Chicoki N."/>
            <person name="Fauchery L."/>
            <person name="Kohler A."/>
            <person name="Kuo A."/>
            <person name="Labutti K."/>
            <person name="Pangilinan J."/>
            <person name="Lipzen A."/>
            <person name="Riley R."/>
            <person name="Andreopoulos W."/>
            <person name="He G."/>
            <person name="Johnson J."/>
            <person name="Barry K.W."/>
            <person name="Grigoriev I.V."/>
            <person name="Nagy L."/>
            <person name="Hibbett D."/>
            <person name="Henrissat B."/>
            <person name="Matheny P.B."/>
            <person name="Labbe J."/>
            <person name="Martin F."/>
        </authorList>
    </citation>
    <scope>NUCLEOTIDE SEQUENCE</scope>
    <source>
        <strain evidence="1">EC-137</strain>
    </source>
</reference>
<keyword evidence="2" id="KW-1185">Reference proteome</keyword>
<gene>
    <name evidence="1" type="ORF">K488DRAFT_52742</name>
</gene>